<reference evidence="1" key="1">
    <citation type="journal article" date="2021" name="Sci. Adv.">
        <title>The American lobster genome reveals insights on longevity, neural, and immune adaptations.</title>
        <authorList>
            <person name="Polinski J.M."/>
            <person name="Zimin A.V."/>
            <person name="Clark K.F."/>
            <person name="Kohn A.B."/>
            <person name="Sadowski N."/>
            <person name="Timp W."/>
            <person name="Ptitsyn A."/>
            <person name="Khanna P."/>
            <person name="Romanova D.Y."/>
            <person name="Williams P."/>
            <person name="Greenwood S.J."/>
            <person name="Moroz L.L."/>
            <person name="Walt D.R."/>
            <person name="Bodnar A.G."/>
        </authorList>
    </citation>
    <scope>NUCLEOTIDE SEQUENCE</scope>
    <source>
        <strain evidence="1">GMGI-L3</strain>
    </source>
</reference>
<protein>
    <submittedName>
        <fullName evidence="1">Uncharacterized protein</fullName>
    </submittedName>
</protein>
<dbReference type="Proteomes" id="UP000747542">
    <property type="component" value="Unassembled WGS sequence"/>
</dbReference>
<dbReference type="AlphaFoldDB" id="A0A8J5JM55"/>
<evidence type="ECO:0000313" key="1">
    <source>
        <dbReference type="EMBL" id="KAG7156958.1"/>
    </source>
</evidence>
<comment type="caution">
    <text evidence="1">The sequence shown here is derived from an EMBL/GenBank/DDBJ whole genome shotgun (WGS) entry which is preliminary data.</text>
</comment>
<gene>
    <name evidence="1" type="ORF">Hamer_G015890</name>
</gene>
<name>A0A8J5JM55_HOMAM</name>
<evidence type="ECO:0000313" key="2">
    <source>
        <dbReference type="Proteomes" id="UP000747542"/>
    </source>
</evidence>
<organism evidence="1 2">
    <name type="scientific">Homarus americanus</name>
    <name type="common">American lobster</name>
    <dbReference type="NCBI Taxonomy" id="6706"/>
    <lineage>
        <taxon>Eukaryota</taxon>
        <taxon>Metazoa</taxon>
        <taxon>Ecdysozoa</taxon>
        <taxon>Arthropoda</taxon>
        <taxon>Crustacea</taxon>
        <taxon>Multicrustacea</taxon>
        <taxon>Malacostraca</taxon>
        <taxon>Eumalacostraca</taxon>
        <taxon>Eucarida</taxon>
        <taxon>Decapoda</taxon>
        <taxon>Pleocyemata</taxon>
        <taxon>Astacidea</taxon>
        <taxon>Nephropoidea</taxon>
        <taxon>Nephropidae</taxon>
        <taxon>Homarus</taxon>
    </lineage>
</organism>
<keyword evidence="2" id="KW-1185">Reference proteome</keyword>
<dbReference type="EMBL" id="JAHLQT010038275">
    <property type="protein sequence ID" value="KAG7156958.1"/>
    <property type="molecule type" value="Genomic_DNA"/>
</dbReference>
<accession>A0A8J5JM55</accession>
<sequence>MGLPCQNKPAVMDVMTVLIFQMKMVVHQNVVRENGSAMTTIVSKNLSGAIESLSVLTTQMR</sequence>
<proteinExistence type="predicted"/>